<dbReference type="CDD" id="cd20491">
    <property type="entry name" value="cupin_KduI_C"/>
    <property type="match status" value="1"/>
</dbReference>
<dbReference type="Gene3D" id="2.60.120.520">
    <property type="entry name" value="pectin degrading enzyme 5-keto 4- deoxyuronate isomerase, domain 1"/>
    <property type="match status" value="1"/>
</dbReference>
<comment type="catalytic activity">
    <reaction evidence="1 6">
        <text>5-dehydro-4-deoxy-D-glucuronate = 3-deoxy-D-glycero-2,5-hexodiulosonate</text>
        <dbReference type="Rhea" id="RHEA:23896"/>
        <dbReference type="ChEBI" id="CHEBI:17117"/>
        <dbReference type="ChEBI" id="CHEBI:29071"/>
        <dbReference type="EC" id="5.3.1.17"/>
    </reaction>
</comment>
<dbReference type="InterPro" id="IPR021120">
    <property type="entry name" value="KduI/IolB_isomerase"/>
</dbReference>
<reference evidence="7" key="2">
    <citation type="journal article" date="2021" name="PeerJ">
        <title>Extensive microbial diversity within the chicken gut microbiome revealed by metagenomics and culture.</title>
        <authorList>
            <person name="Gilroy R."/>
            <person name="Ravi A."/>
            <person name="Getino M."/>
            <person name="Pursley I."/>
            <person name="Horton D.L."/>
            <person name="Alikhan N.F."/>
            <person name="Baker D."/>
            <person name="Gharbi K."/>
            <person name="Hall N."/>
            <person name="Watson M."/>
            <person name="Adriaenssens E.M."/>
            <person name="Foster-Nyarko E."/>
            <person name="Jarju S."/>
            <person name="Secka A."/>
            <person name="Antonio M."/>
            <person name="Oren A."/>
            <person name="Chaudhuri R.R."/>
            <person name="La Ragione R."/>
            <person name="Hildebrand F."/>
            <person name="Pallen M.J."/>
        </authorList>
    </citation>
    <scope>NUCLEOTIDE SEQUENCE</scope>
    <source>
        <strain evidence="7">B1-20833</strain>
    </source>
</reference>
<dbReference type="Proteomes" id="UP000823661">
    <property type="component" value="Unassembled WGS sequence"/>
</dbReference>
<dbReference type="InterPro" id="IPR007045">
    <property type="entry name" value="KduI"/>
</dbReference>
<dbReference type="EMBL" id="JADIMI010000003">
    <property type="protein sequence ID" value="MBO8451283.1"/>
    <property type="molecule type" value="Genomic_DNA"/>
</dbReference>
<comment type="cofactor">
    <cofactor evidence="6">
        <name>Zn(2+)</name>
        <dbReference type="ChEBI" id="CHEBI:29105"/>
    </cofactor>
    <text evidence="6">Binds 1 zinc ion per subunit.</text>
</comment>
<comment type="similarity">
    <text evidence="2 6">Belongs to the KduI family.</text>
</comment>
<evidence type="ECO:0000256" key="5">
    <source>
        <dbReference type="ARBA" id="ARBA00023235"/>
    </source>
</evidence>
<comment type="pathway">
    <text evidence="6">Glycan metabolism; pectin degradation; 2-dehydro-3-deoxy-D-gluconate from pectin: step 4/5.</text>
</comment>
<evidence type="ECO:0000313" key="7">
    <source>
        <dbReference type="EMBL" id="MBO8451283.1"/>
    </source>
</evidence>
<feature type="binding site" evidence="6">
    <location>
        <position position="247"/>
    </location>
    <ligand>
        <name>Zn(2+)</name>
        <dbReference type="ChEBI" id="CHEBI:29105"/>
    </ligand>
</feature>
<evidence type="ECO:0000256" key="4">
    <source>
        <dbReference type="ARBA" id="ARBA00022833"/>
    </source>
</evidence>
<reference evidence="7" key="1">
    <citation type="submission" date="2020-10" db="EMBL/GenBank/DDBJ databases">
        <authorList>
            <person name="Gilroy R."/>
        </authorList>
    </citation>
    <scope>NUCLEOTIDE SEQUENCE</scope>
    <source>
        <strain evidence="7">B1-20833</strain>
    </source>
</reference>
<organism evidence="7 8">
    <name type="scientific">Candidatus Cryptobacteroides intestinavium</name>
    <dbReference type="NCBI Taxonomy" id="2840766"/>
    <lineage>
        <taxon>Bacteria</taxon>
        <taxon>Pseudomonadati</taxon>
        <taxon>Bacteroidota</taxon>
        <taxon>Bacteroidia</taxon>
        <taxon>Bacteroidales</taxon>
        <taxon>Candidatus Cryptobacteroides</taxon>
    </lineage>
</organism>
<dbReference type="GO" id="GO:0019698">
    <property type="term" value="P:D-galacturonate catabolic process"/>
    <property type="evidence" value="ECO:0007669"/>
    <property type="project" value="TreeGrafter"/>
</dbReference>
<feature type="binding site" evidence="6">
    <location>
        <position position="198"/>
    </location>
    <ligand>
        <name>Zn(2+)</name>
        <dbReference type="ChEBI" id="CHEBI:29105"/>
    </ligand>
</feature>
<dbReference type="GO" id="GO:0008270">
    <property type="term" value="F:zinc ion binding"/>
    <property type="evidence" value="ECO:0007669"/>
    <property type="project" value="UniProtKB-UniRule"/>
</dbReference>
<keyword evidence="3 6" id="KW-0479">Metal-binding</keyword>
<dbReference type="InterPro" id="IPR027449">
    <property type="entry name" value="KduI_N"/>
</dbReference>
<dbReference type="CDD" id="cd20294">
    <property type="entry name" value="cupin_KduI_N"/>
    <property type="match status" value="1"/>
</dbReference>
<evidence type="ECO:0000313" key="8">
    <source>
        <dbReference type="Proteomes" id="UP000823661"/>
    </source>
</evidence>
<evidence type="ECO:0000256" key="6">
    <source>
        <dbReference type="HAMAP-Rule" id="MF_00687"/>
    </source>
</evidence>
<dbReference type="GO" id="GO:0008697">
    <property type="term" value="F:4-deoxy-L-threo-5-hexosulose-uronate ketol-isomerase activity"/>
    <property type="evidence" value="ECO:0007669"/>
    <property type="project" value="UniProtKB-UniRule"/>
</dbReference>
<dbReference type="PIRSF" id="PIRSF006625">
    <property type="entry name" value="KduI"/>
    <property type="match status" value="1"/>
</dbReference>
<dbReference type="HAMAP" id="MF_00687">
    <property type="entry name" value="KduI"/>
    <property type="match status" value="1"/>
</dbReference>
<dbReference type="InterPro" id="IPR011051">
    <property type="entry name" value="RmlC_Cupin_sf"/>
</dbReference>
<dbReference type="NCBIfam" id="NF002091">
    <property type="entry name" value="PRK00924.1"/>
    <property type="match status" value="1"/>
</dbReference>
<proteinExistence type="inferred from homology"/>
<comment type="function">
    <text evidence="6">Catalyzes the isomerization of 5-dehydro-4-deoxy-D-glucuronate to 3-deoxy-D-glycero-2,5-hexodiulosonate.</text>
</comment>
<gene>
    <name evidence="6 7" type="primary">kduI</name>
    <name evidence="7" type="ORF">IAC06_00155</name>
</gene>
<keyword evidence="5 6" id="KW-0413">Isomerase</keyword>
<evidence type="ECO:0000256" key="2">
    <source>
        <dbReference type="ARBA" id="ARBA00008086"/>
    </source>
</evidence>
<feature type="binding site" evidence="6">
    <location>
        <position position="200"/>
    </location>
    <ligand>
        <name>Zn(2+)</name>
        <dbReference type="ChEBI" id="CHEBI:29105"/>
    </ligand>
</feature>
<comment type="caution">
    <text evidence="7">The sequence shown here is derived from an EMBL/GenBank/DDBJ whole genome shotgun (WGS) entry which is preliminary data.</text>
</comment>
<evidence type="ECO:0000256" key="1">
    <source>
        <dbReference type="ARBA" id="ARBA00000552"/>
    </source>
</evidence>
<dbReference type="EC" id="5.3.1.17" evidence="6"/>
<protein>
    <recommendedName>
        <fullName evidence="6">4-deoxy-L-threo-5-hexosulose-uronate ketol-isomerase</fullName>
        <ecNumber evidence="6">5.3.1.17</ecNumber>
    </recommendedName>
    <alternativeName>
        <fullName evidence="6">5-keto-4-deoxyuronate isomerase</fullName>
    </alternativeName>
    <alternativeName>
        <fullName evidence="6">DKI isomerase</fullName>
    </alternativeName>
</protein>
<dbReference type="Pfam" id="PF04962">
    <property type="entry name" value="KduI"/>
    <property type="match status" value="1"/>
</dbReference>
<dbReference type="Gene3D" id="2.60.120.10">
    <property type="entry name" value="Jelly Rolls"/>
    <property type="match status" value="1"/>
</dbReference>
<name>A0A9D9EQL7_9BACT</name>
<dbReference type="GO" id="GO:0045490">
    <property type="term" value="P:pectin catabolic process"/>
    <property type="evidence" value="ECO:0007669"/>
    <property type="project" value="UniProtKB-UniRule"/>
</dbReference>
<keyword evidence="4 6" id="KW-0862">Zinc</keyword>
<dbReference type="AlphaFoldDB" id="A0A9D9EQL7"/>
<dbReference type="PANTHER" id="PTHR38461">
    <property type="entry name" value="4-DEOXY-L-THREO-5-HEXOSULOSE-URONATE KETOL-ISOMERASE"/>
    <property type="match status" value="1"/>
</dbReference>
<dbReference type="InterPro" id="IPR014710">
    <property type="entry name" value="RmlC-like_jellyroll"/>
</dbReference>
<evidence type="ECO:0000256" key="3">
    <source>
        <dbReference type="ARBA" id="ARBA00022723"/>
    </source>
</evidence>
<sequence>MKINSEVRYASHPNDVKHYDTAQLREHYLMEKVFSADEINLVYTMHDRMIAGGAMPVKETLELKPIDILRSEFFLSRREMGIFNVGGKGIVKAGDSSYQMEYKEALYLGRGDRKITFESVDAANPAKFYFCSAPAHTSYPDHLTTRENAVRMELGTLEESNHRVINRMLVKEVVPGCQLQMGMTELKPGSTWNTMPAHTHNRRMEIYFYFEIPDDQAICHFMGQPDETRHIWMKNGQAVISPEWSIHSACATRNYTFIWAMAGENLDYNDMDGCATSDLK</sequence>
<dbReference type="SUPFAM" id="SSF51182">
    <property type="entry name" value="RmlC-like cupins"/>
    <property type="match status" value="1"/>
</dbReference>
<dbReference type="PANTHER" id="PTHR38461:SF1">
    <property type="entry name" value="4-DEOXY-L-THREO-5-HEXOSULOSE-URONATE KETOL-ISOMERASE"/>
    <property type="match status" value="1"/>
</dbReference>
<feature type="binding site" evidence="6">
    <location>
        <position position="205"/>
    </location>
    <ligand>
        <name>Zn(2+)</name>
        <dbReference type="ChEBI" id="CHEBI:29105"/>
    </ligand>
</feature>
<accession>A0A9D9EQL7</accession>
<dbReference type="GO" id="GO:0042840">
    <property type="term" value="P:D-glucuronate catabolic process"/>
    <property type="evidence" value="ECO:0007669"/>
    <property type="project" value="TreeGrafter"/>
</dbReference>